<evidence type="ECO:0000259" key="1">
    <source>
        <dbReference type="Pfam" id="PF16473"/>
    </source>
</evidence>
<gene>
    <name evidence="3" type="ORF">ETE94_14110</name>
    <name evidence="2" type="ORF">ETF12_16900</name>
    <name evidence="6" type="ORF">ETH60_16545</name>
    <name evidence="5" type="ORF">ETH89_12800</name>
    <name evidence="4" type="ORF">ETH94_15450</name>
</gene>
<feature type="domain" description="3'-5' exoribonuclease Rv2179c-like" evidence="1">
    <location>
        <begin position="2"/>
        <end position="171"/>
    </location>
</feature>
<dbReference type="EMBL" id="SDBZ01000022">
    <property type="protein sequence ID" value="TCW92066.1"/>
    <property type="molecule type" value="Genomic_DNA"/>
</dbReference>
<sequence>MNNVMLDIRALGEYYDSPLLAIECVFFEPSTGRIGPQYYRAVDLSRAENIDPAAVIELLKEDSHQRAEIVNASCSEFDAIALFFDFIRQNTDQHCDPSFWSKRPALVSQWLIHTSRRHKLGSFFVPYLPCCLSTLISVAGVTGYTPHPRRSSASYMLTDAFYQAEQVCEIWQRLTSPHLESL</sequence>
<reference evidence="4" key="1">
    <citation type="submission" date="2019-01" db="EMBL/GenBank/DDBJ databases">
        <authorList>
            <person name="Lista F."/>
            <person name="Anselmo A."/>
        </authorList>
    </citation>
    <scope>NUCLEOTIDE SEQUENCE</scope>
    <source>
        <strain evidence="4">10R</strain>
        <strain evidence="3">19S</strain>
        <strain evidence="2">23S</strain>
        <strain evidence="6">2R</strain>
        <strain evidence="5">4R</strain>
    </source>
</reference>
<dbReference type="EMBL" id="SDDL01000028">
    <property type="protein sequence ID" value="TCY88074.1"/>
    <property type="molecule type" value="Genomic_DNA"/>
</dbReference>
<protein>
    <submittedName>
        <fullName evidence="4">3'-5' exoribonuclease</fullName>
    </submittedName>
</protein>
<evidence type="ECO:0000313" key="2">
    <source>
        <dbReference type="EMBL" id="TCW92066.1"/>
    </source>
</evidence>
<evidence type="ECO:0000313" key="4">
    <source>
        <dbReference type="EMBL" id="TCY88074.1"/>
    </source>
</evidence>
<evidence type="ECO:0000313" key="6">
    <source>
        <dbReference type="EMBL" id="TCZ46197.1"/>
    </source>
</evidence>
<evidence type="ECO:0000313" key="5">
    <source>
        <dbReference type="EMBL" id="TCZ31810.1"/>
    </source>
</evidence>
<dbReference type="EMBL" id="SDDR01000013">
    <property type="protein sequence ID" value="TCZ31810.1"/>
    <property type="molecule type" value="Genomic_DNA"/>
</dbReference>
<evidence type="ECO:0000313" key="3">
    <source>
        <dbReference type="EMBL" id="TCX25174.1"/>
    </source>
</evidence>
<dbReference type="InterPro" id="IPR033390">
    <property type="entry name" value="Rv2179c-like"/>
</dbReference>
<accession>A0A483VRN3</accession>
<dbReference type="Pfam" id="PF16473">
    <property type="entry name" value="Rv2179c-like"/>
    <property type="match status" value="1"/>
</dbReference>
<dbReference type="EMBL" id="SDCD01000022">
    <property type="protein sequence ID" value="TCX25174.1"/>
    <property type="molecule type" value="Genomic_DNA"/>
</dbReference>
<name>A0A483VRN3_KLEPN</name>
<dbReference type="AlphaFoldDB" id="A0A483VRN3"/>
<comment type="caution">
    <text evidence="4">The sequence shown here is derived from an EMBL/GenBank/DDBJ whole genome shotgun (WGS) entry which is preliminary data.</text>
</comment>
<proteinExistence type="predicted"/>
<dbReference type="RefSeq" id="WP_025987641.1">
    <property type="nucleotide sequence ID" value="NZ_CACSAV010000014.1"/>
</dbReference>
<dbReference type="EMBL" id="SDDT01000028">
    <property type="protein sequence ID" value="TCZ46197.1"/>
    <property type="molecule type" value="Genomic_DNA"/>
</dbReference>
<organism evidence="4">
    <name type="scientific">Klebsiella pneumoniae</name>
    <dbReference type="NCBI Taxonomy" id="573"/>
    <lineage>
        <taxon>Bacteria</taxon>
        <taxon>Pseudomonadati</taxon>
        <taxon>Pseudomonadota</taxon>
        <taxon>Gammaproteobacteria</taxon>
        <taxon>Enterobacterales</taxon>
        <taxon>Enterobacteriaceae</taxon>
        <taxon>Klebsiella/Raoultella group</taxon>
        <taxon>Klebsiella</taxon>
        <taxon>Klebsiella pneumoniae complex</taxon>
    </lineage>
</organism>